<dbReference type="KEGG" id="gni:GNIT_1951"/>
<comment type="similarity">
    <text evidence="2">Belongs to the RmuC family.</text>
</comment>
<dbReference type="Pfam" id="PF02646">
    <property type="entry name" value="RmuC"/>
    <property type="match status" value="1"/>
</dbReference>
<dbReference type="AlphaFoldDB" id="G4QKJ4"/>
<evidence type="ECO:0000256" key="1">
    <source>
        <dbReference type="ARBA" id="ARBA00003416"/>
    </source>
</evidence>
<organism evidence="8 9">
    <name type="scientific">Glaciecola nitratireducens (strain JCM 12485 / KCTC 12276 / FR1064)</name>
    <dbReference type="NCBI Taxonomy" id="1085623"/>
    <lineage>
        <taxon>Bacteria</taxon>
        <taxon>Pseudomonadati</taxon>
        <taxon>Pseudomonadota</taxon>
        <taxon>Gammaproteobacteria</taxon>
        <taxon>Alteromonadales</taxon>
        <taxon>Alteromonadaceae</taxon>
        <taxon>Brumicola</taxon>
    </lineage>
</organism>
<comment type="function">
    <text evidence="1">Involved in DNA recombination.</text>
</comment>
<keyword evidence="4" id="KW-0233">DNA recombination</keyword>
<dbReference type="PANTHER" id="PTHR30563:SF0">
    <property type="entry name" value="DNA RECOMBINATION PROTEIN RMUC"/>
    <property type="match status" value="1"/>
</dbReference>
<evidence type="ECO:0000313" key="9">
    <source>
        <dbReference type="Proteomes" id="UP000009282"/>
    </source>
</evidence>
<reference evidence="8 9" key="1">
    <citation type="journal article" date="2011" name="J. Bacteriol.">
        <title>Complete genome sequence of seawater bacterium Glaciecola nitratireducens FR1064T.</title>
        <authorList>
            <person name="Bian F."/>
            <person name="Qin Q.L."/>
            <person name="Xie B.B."/>
            <person name="Shu Y.L."/>
            <person name="Zhang X.Y."/>
            <person name="Yu Y."/>
            <person name="Chen B."/>
            <person name="Chen X.L."/>
            <person name="Zhou B.C."/>
            <person name="Zhang Y.Z."/>
        </authorList>
    </citation>
    <scope>NUCLEOTIDE SEQUENCE [LARGE SCALE GENOMIC DNA]</scope>
    <source>
        <strain evidence="9">JCM 12485 / KCTC 12276 / FR1064</strain>
    </source>
</reference>
<keyword evidence="7" id="KW-0472">Membrane</keyword>
<feature type="coiled-coil region" evidence="5">
    <location>
        <begin position="171"/>
        <end position="202"/>
    </location>
</feature>
<keyword evidence="7" id="KW-1133">Transmembrane helix</keyword>
<protein>
    <submittedName>
        <fullName evidence="8">DNA recombination protein RmuC</fullName>
    </submittedName>
</protein>
<keyword evidence="9" id="KW-1185">Reference proteome</keyword>
<proteinExistence type="inferred from homology"/>
<sequence length="547" mass="62329">MHPMLQPFMNIEVAIATGAAAFIAMLLVWLLMRSYSRRELDSIKAQHQSELVQQSETYIGDLNKQKSIYESEIQDLKQQIALNDQSFGQYDAKIDELQDTLQKNELVYKQQLDTGRSIISENQREIGVLSQKADELLRKQSENEVFSKKLDEINHKYANLQASYQSQQVGFEQERKSFAEKLNLLENAERQLSIQFENLANKIFEQKSEKFTKTSETGITQLIAPLKEQIESFKRQVSDQYVKEGQERASLKTEILSLKELNKQITEEAAALTNALKGDNKQQGNWGELVLERILSESGLRNGHEYETQKSLKNVHGKRYQPDVVVHLPNDKDIVIDSKVSLIAHERYVNAKTDEGRQRAIKEHVNSISGHIKGLSKKDYQDLTGVRTLDYVLMFIPIESAFISAIEHAPDLIKRALDNQIMLVSPTNLLVALRTINNIWQYEYQNQNANKIAEQARKMYDKFHGFITDMEKIGRNVDATAKAYEAAMGKLSTGRGNLVRQAEQFKKLGVSPTKSIDIGLVDSSADGNDDEDFDVDTYDEEDTLAEE</sequence>
<feature type="region of interest" description="Disordered" evidence="6">
    <location>
        <begin position="519"/>
        <end position="547"/>
    </location>
</feature>
<keyword evidence="7" id="KW-0812">Transmembrane</keyword>
<dbReference type="EMBL" id="CP003060">
    <property type="protein sequence ID" value="AEP30060.1"/>
    <property type="molecule type" value="Genomic_DNA"/>
</dbReference>
<gene>
    <name evidence="8" type="primary">rmuC</name>
    <name evidence="8" type="ordered locus">GNIT_1951</name>
</gene>
<evidence type="ECO:0000256" key="7">
    <source>
        <dbReference type="SAM" id="Phobius"/>
    </source>
</evidence>
<dbReference type="RefSeq" id="WP_014108934.1">
    <property type="nucleotide sequence ID" value="NC_016041.1"/>
</dbReference>
<feature type="compositionally biased region" description="Acidic residues" evidence="6">
    <location>
        <begin position="527"/>
        <end position="547"/>
    </location>
</feature>
<dbReference type="InterPro" id="IPR003798">
    <property type="entry name" value="DNA_recombination_RmuC"/>
</dbReference>
<dbReference type="HOGENOM" id="CLU_024057_0_1_6"/>
<keyword evidence="3 5" id="KW-0175">Coiled coil</keyword>
<dbReference type="PANTHER" id="PTHR30563">
    <property type="entry name" value="DNA RECOMBINATION PROTEIN RMUC"/>
    <property type="match status" value="1"/>
</dbReference>
<dbReference type="GO" id="GO:0006310">
    <property type="term" value="P:DNA recombination"/>
    <property type="evidence" value="ECO:0007669"/>
    <property type="project" value="UniProtKB-KW"/>
</dbReference>
<evidence type="ECO:0000256" key="6">
    <source>
        <dbReference type="SAM" id="MobiDB-lite"/>
    </source>
</evidence>
<name>G4QKJ4_GLANF</name>
<feature type="transmembrane region" description="Helical" evidence="7">
    <location>
        <begin position="13"/>
        <end position="32"/>
    </location>
</feature>
<feature type="coiled-coil region" evidence="5">
    <location>
        <begin position="248"/>
        <end position="282"/>
    </location>
</feature>
<dbReference type="eggNOG" id="COG1322">
    <property type="taxonomic scope" value="Bacteria"/>
</dbReference>
<evidence type="ECO:0000256" key="3">
    <source>
        <dbReference type="ARBA" id="ARBA00023054"/>
    </source>
</evidence>
<evidence type="ECO:0000313" key="8">
    <source>
        <dbReference type="EMBL" id="AEP30060.1"/>
    </source>
</evidence>
<evidence type="ECO:0000256" key="5">
    <source>
        <dbReference type="SAM" id="Coils"/>
    </source>
</evidence>
<accession>G4QKJ4</accession>
<dbReference type="Proteomes" id="UP000009282">
    <property type="component" value="Chromosome"/>
</dbReference>
<dbReference type="STRING" id="1085623.GNIT_1951"/>
<evidence type="ECO:0000256" key="2">
    <source>
        <dbReference type="ARBA" id="ARBA00009840"/>
    </source>
</evidence>
<evidence type="ECO:0000256" key="4">
    <source>
        <dbReference type="ARBA" id="ARBA00023172"/>
    </source>
</evidence>